<evidence type="ECO:0000256" key="5">
    <source>
        <dbReference type="PROSITE-ProRule" id="PRU10137"/>
    </source>
</evidence>
<dbReference type="InterPro" id="IPR036162">
    <property type="entry name" value="Resolvase-like_N_sf"/>
</dbReference>
<dbReference type="GO" id="GO:0003677">
    <property type="term" value="F:DNA binding"/>
    <property type="evidence" value="ECO:0007669"/>
    <property type="project" value="UniProtKB-KW"/>
</dbReference>
<dbReference type="GO" id="GO:0015074">
    <property type="term" value="P:DNA integration"/>
    <property type="evidence" value="ECO:0007669"/>
    <property type="project" value="UniProtKB-KW"/>
</dbReference>
<evidence type="ECO:0000256" key="4">
    <source>
        <dbReference type="PIRSR" id="PIRSR606118-50"/>
    </source>
</evidence>
<dbReference type="PANTHER" id="PTHR30461:SF23">
    <property type="entry name" value="DNA RECOMBINASE-RELATED"/>
    <property type="match status" value="1"/>
</dbReference>
<comment type="caution">
    <text evidence="8">The sequence shown here is derived from an EMBL/GenBank/DDBJ whole genome shotgun (WGS) entry which is preliminary data.</text>
</comment>
<accession>A0A3D8PMW2</accession>
<keyword evidence="2" id="KW-0238">DNA-binding</keyword>
<dbReference type="InterPro" id="IPR006118">
    <property type="entry name" value="Recombinase_CS"/>
</dbReference>
<dbReference type="PROSITE" id="PS00397">
    <property type="entry name" value="RECOMBINASES_1"/>
    <property type="match status" value="1"/>
</dbReference>
<dbReference type="Gene3D" id="3.90.1750.20">
    <property type="entry name" value="Putative Large Serine Recombinase, Chain B, Domain 2"/>
    <property type="match status" value="1"/>
</dbReference>
<dbReference type="InterPro" id="IPR050639">
    <property type="entry name" value="SSR_resolvase"/>
</dbReference>
<name>A0A3D8PMW2_9BACI</name>
<dbReference type="InterPro" id="IPR011109">
    <property type="entry name" value="DNA_bind_recombinase_dom"/>
</dbReference>
<organism evidence="8 9">
    <name type="scientific">Oceanobacillus arenosus</name>
    <dbReference type="NCBI Taxonomy" id="1229153"/>
    <lineage>
        <taxon>Bacteria</taxon>
        <taxon>Bacillati</taxon>
        <taxon>Bacillota</taxon>
        <taxon>Bacilli</taxon>
        <taxon>Bacillales</taxon>
        <taxon>Bacillaceae</taxon>
        <taxon>Oceanobacillus</taxon>
    </lineage>
</organism>
<evidence type="ECO:0000259" key="6">
    <source>
        <dbReference type="PROSITE" id="PS51736"/>
    </source>
</evidence>
<dbReference type="SUPFAM" id="SSF53041">
    <property type="entry name" value="Resolvase-like"/>
    <property type="match status" value="1"/>
</dbReference>
<evidence type="ECO:0000259" key="7">
    <source>
        <dbReference type="PROSITE" id="PS51737"/>
    </source>
</evidence>
<dbReference type="OrthoDB" id="9811097at2"/>
<dbReference type="FunFam" id="3.40.50.1390:FF:000009">
    <property type="entry name" value="Recombinase family protein"/>
    <property type="match status" value="1"/>
</dbReference>
<evidence type="ECO:0000256" key="3">
    <source>
        <dbReference type="ARBA" id="ARBA00023172"/>
    </source>
</evidence>
<dbReference type="PROSITE" id="PS51736">
    <property type="entry name" value="RECOMBINASES_3"/>
    <property type="match status" value="1"/>
</dbReference>
<keyword evidence="9" id="KW-1185">Reference proteome</keyword>
<protein>
    <submittedName>
        <fullName evidence="8">Recombinase family protein</fullName>
    </submittedName>
</protein>
<dbReference type="SMART" id="SM00857">
    <property type="entry name" value="Resolvase"/>
    <property type="match status" value="1"/>
</dbReference>
<dbReference type="EMBL" id="PIOC01000023">
    <property type="protein sequence ID" value="RDW17012.1"/>
    <property type="molecule type" value="Genomic_DNA"/>
</dbReference>
<dbReference type="Gene3D" id="3.40.50.1390">
    <property type="entry name" value="Resolvase, N-terminal catalytic domain"/>
    <property type="match status" value="1"/>
</dbReference>
<keyword evidence="3" id="KW-0233">DNA recombination</keyword>
<dbReference type="RefSeq" id="WP_115774242.1">
    <property type="nucleotide sequence ID" value="NZ_PIOC01000023.1"/>
</dbReference>
<evidence type="ECO:0000256" key="1">
    <source>
        <dbReference type="ARBA" id="ARBA00022908"/>
    </source>
</evidence>
<dbReference type="GO" id="GO:0000150">
    <property type="term" value="F:DNA strand exchange activity"/>
    <property type="evidence" value="ECO:0007669"/>
    <property type="project" value="InterPro"/>
</dbReference>
<dbReference type="InterPro" id="IPR038109">
    <property type="entry name" value="DNA_bind_recomb_sf"/>
</dbReference>
<dbReference type="Pfam" id="PF13408">
    <property type="entry name" value="Zn_ribbon_recom"/>
    <property type="match status" value="1"/>
</dbReference>
<dbReference type="AlphaFoldDB" id="A0A3D8PMW2"/>
<dbReference type="InterPro" id="IPR006119">
    <property type="entry name" value="Resolv_N"/>
</dbReference>
<sequence>MKAALYIRVSTREQIENYSIPSQKEKLEAYCKSKGWEIYDFYIDGGFSGSNTDRPDLQRMISDIKEIDVVMVYKLDRLSRSQKDTLELIEDTFLKNNVEFVSLTETLDTSSPFGRAMIGILSVFAQLERENIAERMRNGHIKRAEDGYRGMGGDYDPAGYARVDGELVTKPDEKKHVQLAFDLYERYHSITKVQKELKLLGYNVWRFRRYRDILANRLYVGYVSFAGEHYKGRHEAFIAEEQYDRVQALLEMHKGANAQKAKESLLAGLITCSCCGEKFVTYTTTDRRKDKVYKYRYYLCKARRFPIEYGHKCTNKNWNSKKLEEIIIKEIQFLSIGKKNGTPKIKKVNYEVQIKKVTEKIERVLGLYAEGTIPKQTLDKQIEIYNTEKDEILKRQKENSAAQNVISDEEIDNLVTNLTKSDFPTKRAAIQKLVKQISINGEDIDISWNF</sequence>
<dbReference type="Pfam" id="PF07508">
    <property type="entry name" value="Recombinase"/>
    <property type="match status" value="1"/>
</dbReference>
<dbReference type="CDD" id="cd03768">
    <property type="entry name" value="SR_ResInv"/>
    <property type="match status" value="1"/>
</dbReference>
<evidence type="ECO:0000313" key="9">
    <source>
        <dbReference type="Proteomes" id="UP000257143"/>
    </source>
</evidence>
<proteinExistence type="predicted"/>
<feature type="domain" description="Recombinase" evidence="7">
    <location>
        <begin position="157"/>
        <end position="256"/>
    </location>
</feature>
<keyword evidence="1" id="KW-0229">DNA integration</keyword>
<dbReference type="InterPro" id="IPR025827">
    <property type="entry name" value="Zn_ribbon_recom_dom"/>
</dbReference>
<evidence type="ECO:0000313" key="8">
    <source>
        <dbReference type="EMBL" id="RDW17012.1"/>
    </source>
</evidence>
<evidence type="ECO:0000256" key="2">
    <source>
        <dbReference type="ARBA" id="ARBA00023125"/>
    </source>
</evidence>
<reference evidence="9" key="1">
    <citation type="submission" date="2017-11" db="EMBL/GenBank/DDBJ databases">
        <authorList>
            <person name="Zhu W."/>
        </authorList>
    </citation>
    <scope>NUCLEOTIDE SEQUENCE [LARGE SCALE GENOMIC DNA]</scope>
    <source>
        <strain evidence="9">CAU 1183</strain>
    </source>
</reference>
<gene>
    <name evidence="8" type="ORF">CWR48_15520</name>
</gene>
<dbReference type="PANTHER" id="PTHR30461">
    <property type="entry name" value="DNA-INVERTASE FROM LAMBDOID PROPHAGE"/>
    <property type="match status" value="1"/>
</dbReference>
<dbReference type="Proteomes" id="UP000257143">
    <property type="component" value="Unassembled WGS sequence"/>
</dbReference>
<dbReference type="Pfam" id="PF00239">
    <property type="entry name" value="Resolvase"/>
    <property type="match status" value="1"/>
</dbReference>
<feature type="domain" description="Resolvase/invertase-type recombinase catalytic" evidence="6">
    <location>
        <begin position="2"/>
        <end position="147"/>
    </location>
</feature>
<feature type="active site" description="O-(5'-phospho-DNA)-serine intermediate" evidence="4 5">
    <location>
        <position position="10"/>
    </location>
</feature>
<dbReference type="PROSITE" id="PS51737">
    <property type="entry name" value="RECOMBINASE_DNA_BIND"/>
    <property type="match status" value="1"/>
</dbReference>